<dbReference type="InterPro" id="IPR006127">
    <property type="entry name" value="ZnuA-like"/>
</dbReference>
<protein>
    <submittedName>
        <fullName evidence="7">High-affinity zinc uptake system binding-protein ZnuA</fullName>
    </submittedName>
</protein>
<sequence length="298" mass="33905">MKKKIISGVLAIVTSMALIGCGTNTKTTSQNTKDDKLKIMVSIYPLKEFAEKIAGDKAEVTCLVPDNVEPHDYEPKTRDFEELTKGKAFIYNGLGMESWVDKVNDTLKGKDIIIVNSSEGVQVREEEGAVDPHSWLSLKNAEIQSKNIKDTLIKLDEKNKDYYEANYDNFKKELDDLYNEYKPKFDTLNKKNFITGHAAFGYLCRDFGLTQKSVENLFAEGEPTPKQLEDLVYFCKENNIKTVFSEELASPKVSETLAREVGAEVVPILTLESKEDDKDYIEAMRYNLDEIYKCLEKE</sequence>
<feature type="chain" id="PRO_5039046102" evidence="6">
    <location>
        <begin position="20"/>
        <end position="298"/>
    </location>
</feature>
<dbReference type="Proteomes" id="UP000191056">
    <property type="component" value="Unassembled WGS sequence"/>
</dbReference>
<dbReference type="PRINTS" id="PR00691">
    <property type="entry name" value="ADHESINB"/>
</dbReference>
<feature type="coiled-coil region" evidence="5">
    <location>
        <begin position="138"/>
        <end position="180"/>
    </location>
</feature>
<evidence type="ECO:0000256" key="2">
    <source>
        <dbReference type="ARBA" id="ARBA00022448"/>
    </source>
</evidence>
<comment type="caution">
    <text evidence="7">The sequence shown here is derived from an EMBL/GenBank/DDBJ whole genome shotgun (WGS) entry which is preliminary data.</text>
</comment>
<keyword evidence="3 6" id="KW-0732">Signal</keyword>
<dbReference type="PANTHER" id="PTHR42953:SF3">
    <property type="entry name" value="HIGH-AFFINITY ZINC UPTAKE SYSTEM PROTEIN ZNUA"/>
    <property type="match status" value="1"/>
</dbReference>
<dbReference type="GO" id="GO:0030001">
    <property type="term" value="P:metal ion transport"/>
    <property type="evidence" value="ECO:0007669"/>
    <property type="project" value="InterPro"/>
</dbReference>
<gene>
    <name evidence="7" type="primary">znuA_1</name>
    <name evidence="7" type="ORF">CLCHR_19980</name>
</gene>
<reference evidence="7 8" key="1">
    <citation type="submission" date="2017-03" db="EMBL/GenBank/DDBJ databases">
        <title>Genome sequence of Clostridium chromiireducens DSM 23318.</title>
        <authorList>
            <person name="Poehlein A."/>
            <person name="Daniel R."/>
        </authorList>
    </citation>
    <scope>NUCLEOTIDE SEQUENCE [LARGE SCALE GENOMIC DNA]</scope>
    <source>
        <strain evidence="7 8">DSM 23318</strain>
    </source>
</reference>
<evidence type="ECO:0000313" key="7">
    <source>
        <dbReference type="EMBL" id="OPJ62484.1"/>
    </source>
</evidence>
<evidence type="ECO:0000256" key="3">
    <source>
        <dbReference type="ARBA" id="ARBA00022729"/>
    </source>
</evidence>
<dbReference type="GO" id="GO:0007155">
    <property type="term" value="P:cell adhesion"/>
    <property type="evidence" value="ECO:0007669"/>
    <property type="project" value="InterPro"/>
</dbReference>
<dbReference type="SUPFAM" id="SSF53807">
    <property type="entry name" value="Helical backbone' metal receptor"/>
    <property type="match status" value="1"/>
</dbReference>
<evidence type="ECO:0000256" key="4">
    <source>
        <dbReference type="RuleBase" id="RU003512"/>
    </source>
</evidence>
<feature type="signal peptide" evidence="6">
    <location>
        <begin position="1"/>
        <end position="19"/>
    </location>
</feature>
<keyword evidence="2 4" id="KW-0813">Transport</keyword>
<proteinExistence type="inferred from homology"/>
<accession>A0A1V4IRQ9</accession>
<evidence type="ECO:0000256" key="1">
    <source>
        <dbReference type="ARBA" id="ARBA00011028"/>
    </source>
</evidence>
<dbReference type="InterPro" id="IPR006129">
    <property type="entry name" value="AdhesinB"/>
</dbReference>
<dbReference type="STRING" id="225345.CLCHR_19980"/>
<dbReference type="GO" id="GO:0046872">
    <property type="term" value="F:metal ion binding"/>
    <property type="evidence" value="ECO:0007669"/>
    <property type="project" value="InterPro"/>
</dbReference>
<dbReference type="Gene3D" id="3.40.50.1980">
    <property type="entry name" value="Nitrogenase molybdenum iron protein domain"/>
    <property type="match status" value="2"/>
</dbReference>
<organism evidence="7 8">
    <name type="scientific">Clostridium chromiireducens</name>
    <dbReference type="NCBI Taxonomy" id="225345"/>
    <lineage>
        <taxon>Bacteria</taxon>
        <taxon>Bacillati</taxon>
        <taxon>Bacillota</taxon>
        <taxon>Clostridia</taxon>
        <taxon>Eubacteriales</taxon>
        <taxon>Clostridiaceae</taxon>
        <taxon>Clostridium</taxon>
    </lineage>
</organism>
<keyword evidence="8" id="KW-1185">Reference proteome</keyword>
<dbReference type="Pfam" id="PF01297">
    <property type="entry name" value="ZnuA"/>
    <property type="match status" value="1"/>
</dbReference>
<name>A0A1V4IRQ9_9CLOT</name>
<dbReference type="PANTHER" id="PTHR42953">
    <property type="entry name" value="HIGH-AFFINITY ZINC UPTAKE SYSTEM PROTEIN ZNUA-RELATED"/>
    <property type="match status" value="1"/>
</dbReference>
<dbReference type="OrthoDB" id="9810636at2"/>
<evidence type="ECO:0000256" key="6">
    <source>
        <dbReference type="SAM" id="SignalP"/>
    </source>
</evidence>
<dbReference type="PRINTS" id="PR00690">
    <property type="entry name" value="ADHESNFAMILY"/>
</dbReference>
<dbReference type="InterPro" id="IPR006128">
    <property type="entry name" value="Lipoprotein_PsaA-like"/>
</dbReference>
<evidence type="ECO:0000313" key="8">
    <source>
        <dbReference type="Proteomes" id="UP000191056"/>
    </source>
</evidence>
<dbReference type="EMBL" id="MZGT01000023">
    <property type="protein sequence ID" value="OPJ62484.1"/>
    <property type="molecule type" value="Genomic_DNA"/>
</dbReference>
<dbReference type="InterPro" id="IPR050492">
    <property type="entry name" value="Bact_metal-bind_prot9"/>
</dbReference>
<evidence type="ECO:0000256" key="5">
    <source>
        <dbReference type="SAM" id="Coils"/>
    </source>
</evidence>
<dbReference type="PROSITE" id="PS51257">
    <property type="entry name" value="PROKAR_LIPOPROTEIN"/>
    <property type="match status" value="1"/>
</dbReference>
<comment type="similarity">
    <text evidence="1 4">Belongs to the bacterial solute-binding protein 9 family.</text>
</comment>
<dbReference type="RefSeq" id="WP_079439556.1">
    <property type="nucleotide sequence ID" value="NZ_JBLZIA010000011.1"/>
</dbReference>
<keyword evidence="5" id="KW-0175">Coiled coil</keyword>
<dbReference type="AlphaFoldDB" id="A0A1V4IRQ9"/>